<accession>A0AAU7S698</accession>
<organism evidence="6">
    <name type="scientific">Rhizobium sp. ZPR3</name>
    <dbReference type="NCBI Taxonomy" id="3158967"/>
    <lineage>
        <taxon>Bacteria</taxon>
        <taxon>Pseudomonadati</taxon>
        <taxon>Pseudomonadota</taxon>
        <taxon>Alphaproteobacteria</taxon>
        <taxon>Hyphomicrobiales</taxon>
        <taxon>Rhizobiaceae</taxon>
        <taxon>Rhizobium/Agrobacterium group</taxon>
        <taxon>Rhizobium</taxon>
    </lineage>
</organism>
<feature type="domain" description="HTH gntR-type" evidence="5">
    <location>
        <begin position="22"/>
        <end position="89"/>
    </location>
</feature>
<sequence length="240" mass="27026">MAVKESAQSQKLHGDMESRGRVSRSDELREALEEMIITGRLPPGARIDEGALVDQFQVSRTPMREAIKALIATGMLEVRPRQGVSVAAVSIPKLMEMFETMANLEGMCARYAARRATPEEIARLLEIQQRLEDELGAHNPDRFYEINAEFHDLLYDASHTEFIADQTRALRRRVSMYRKHVTYLPGRMEATIGEHGKIIDAIKANDPVAAATAAMDHLNLLGDDMVDFIARLTRTMDVYK</sequence>
<keyword evidence="2" id="KW-0238">DNA-binding</keyword>
<reference evidence="6" key="1">
    <citation type="submission" date="2024-06" db="EMBL/GenBank/DDBJ databases">
        <authorList>
            <person name="Li T."/>
            <person name="Gao R."/>
        </authorList>
    </citation>
    <scope>NUCLEOTIDE SEQUENCE</scope>
    <source>
        <strain evidence="6">ZPR3</strain>
        <plasmid evidence="6">unnamed4</plasmid>
    </source>
</reference>
<feature type="region of interest" description="Disordered" evidence="4">
    <location>
        <begin position="1"/>
        <end position="25"/>
    </location>
</feature>
<dbReference type="InterPro" id="IPR000524">
    <property type="entry name" value="Tscrpt_reg_HTH_GntR"/>
</dbReference>
<keyword evidence="1" id="KW-0805">Transcription regulation</keyword>
<dbReference type="GO" id="GO:0003677">
    <property type="term" value="F:DNA binding"/>
    <property type="evidence" value="ECO:0007669"/>
    <property type="project" value="UniProtKB-KW"/>
</dbReference>
<gene>
    <name evidence="6" type="ORF">ABM479_34420</name>
</gene>
<dbReference type="SUPFAM" id="SSF48008">
    <property type="entry name" value="GntR ligand-binding domain-like"/>
    <property type="match status" value="1"/>
</dbReference>
<keyword evidence="6" id="KW-0614">Plasmid</keyword>
<dbReference type="InterPro" id="IPR008920">
    <property type="entry name" value="TF_FadR/GntR_C"/>
</dbReference>
<evidence type="ECO:0000259" key="5">
    <source>
        <dbReference type="PROSITE" id="PS50949"/>
    </source>
</evidence>
<dbReference type="SUPFAM" id="SSF46785">
    <property type="entry name" value="Winged helix' DNA-binding domain"/>
    <property type="match status" value="1"/>
</dbReference>
<proteinExistence type="predicted"/>
<dbReference type="PANTHER" id="PTHR43537">
    <property type="entry name" value="TRANSCRIPTIONAL REGULATOR, GNTR FAMILY"/>
    <property type="match status" value="1"/>
</dbReference>
<keyword evidence="3" id="KW-0804">Transcription</keyword>
<dbReference type="SMART" id="SM00345">
    <property type="entry name" value="HTH_GNTR"/>
    <property type="match status" value="1"/>
</dbReference>
<dbReference type="InterPro" id="IPR036390">
    <property type="entry name" value="WH_DNA-bd_sf"/>
</dbReference>
<dbReference type="InterPro" id="IPR036388">
    <property type="entry name" value="WH-like_DNA-bd_sf"/>
</dbReference>
<feature type="compositionally biased region" description="Basic and acidic residues" evidence="4">
    <location>
        <begin position="12"/>
        <end position="25"/>
    </location>
</feature>
<dbReference type="SMART" id="SM00895">
    <property type="entry name" value="FCD"/>
    <property type="match status" value="1"/>
</dbReference>
<evidence type="ECO:0000256" key="4">
    <source>
        <dbReference type="SAM" id="MobiDB-lite"/>
    </source>
</evidence>
<dbReference type="Pfam" id="PF00392">
    <property type="entry name" value="GntR"/>
    <property type="match status" value="1"/>
</dbReference>
<dbReference type="Pfam" id="PF07729">
    <property type="entry name" value="FCD"/>
    <property type="match status" value="1"/>
</dbReference>
<dbReference type="Gene3D" id="1.20.120.530">
    <property type="entry name" value="GntR ligand-binding domain-like"/>
    <property type="match status" value="1"/>
</dbReference>
<dbReference type="PANTHER" id="PTHR43537:SF49">
    <property type="entry name" value="TRANSCRIPTIONAL REGULATORY PROTEIN"/>
    <property type="match status" value="1"/>
</dbReference>
<dbReference type="Gene3D" id="1.10.10.10">
    <property type="entry name" value="Winged helix-like DNA-binding domain superfamily/Winged helix DNA-binding domain"/>
    <property type="match status" value="1"/>
</dbReference>
<geneLocation type="plasmid" evidence="6">
    <name>unnamed4</name>
</geneLocation>
<evidence type="ECO:0000313" key="6">
    <source>
        <dbReference type="EMBL" id="XBT97974.1"/>
    </source>
</evidence>
<dbReference type="InterPro" id="IPR011711">
    <property type="entry name" value="GntR_C"/>
</dbReference>
<protein>
    <submittedName>
        <fullName evidence="6">GntR family transcriptional regulator</fullName>
    </submittedName>
</protein>
<dbReference type="EMBL" id="CP157964">
    <property type="protein sequence ID" value="XBT97974.1"/>
    <property type="molecule type" value="Genomic_DNA"/>
</dbReference>
<evidence type="ECO:0000256" key="1">
    <source>
        <dbReference type="ARBA" id="ARBA00023015"/>
    </source>
</evidence>
<dbReference type="PROSITE" id="PS50949">
    <property type="entry name" value="HTH_GNTR"/>
    <property type="match status" value="1"/>
</dbReference>
<name>A0AAU7S698_9HYPH</name>
<dbReference type="RefSeq" id="WP_349963232.1">
    <property type="nucleotide sequence ID" value="NZ_CP157964.1"/>
</dbReference>
<feature type="compositionally biased region" description="Polar residues" evidence="4">
    <location>
        <begin position="1"/>
        <end position="11"/>
    </location>
</feature>
<evidence type="ECO:0000256" key="3">
    <source>
        <dbReference type="ARBA" id="ARBA00023163"/>
    </source>
</evidence>
<evidence type="ECO:0000256" key="2">
    <source>
        <dbReference type="ARBA" id="ARBA00023125"/>
    </source>
</evidence>
<dbReference type="GO" id="GO:0003700">
    <property type="term" value="F:DNA-binding transcription factor activity"/>
    <property type="evidence" value="ECO:0007669"/>
    <property type="project" value="InterPro"/>
</dbReference>
<dbReference type="AlphaFoldDB" id="A0AAU7S698"/>
<dbReference type="CDD" id="cd07377">
    <property type="entry name" value="WHTH_GntR"/>
    <property type="match status" value="1"/>
</dbReference>